<dbReference type="EMBL" id="LXQA010605461">
    <property type="protein sequence ID" value="MCI61743.1"/>
    <property type="molecule type" value="Genomic_DNA"/>
</dbReference>
<sequence length="38" mass="3882">MVVINTGVTGQCRSSAVRRRTGDRSTAAKPPSTVGAPP</sequence>
<feature type="region of interest" description="Disordered" evidence="1">
    <location>
        <begin position="1"/>
        <end position="38"/>
    </location>
</feature>
<proteinExistence type="predicted"/>
<comment type="caution">
    <text evidence="2">The sequence shown here is derived from an EMBL/GenBank/DDBJ whole genome shotgun (WGS) entry which is preliminary data.</text>
</comment>
<accession>A0A392TKS5</accession>
<evidence type="ECO:0000256" key="1">
    <source>
        <dbReference type="SAM" id="MobiDB-lite"/>
    </source>
</evidence>
<evidence type="ECO:0000313" key="3">
    <source>
        <dbReference type="Proteomes" id="UP000265520"/>
    </source>
</evidence>
<dbReference type="Proteomes" id="UP000265520">
    <property type="component" value="Unassembled WGS sequence"/>
</dbReference>
<reference evidence="2 3" key="1">
    <citation type="journal article" date="2018" name="Front. Plant Sci.">
        <title>Red Clover (Trifolium pratense) and Zigzag Clover (T. medium) - A Picture of Genomic Similarities and Differences.</title>
        <authorList>
            <person name="Dluhosova J."/>
            <person name="Istvanek J."/>
            <person name="Nedelnik J."/>
            <person name="Repkova J."/>
        </authorList>
    </citation>
    <scope>NUCLEOTIDE SEQUENCE [LARGE SCALE GENOMIC DNA]</scope>
    <source>
        <strain evidence="3">cv. 10/8</strain>
        <tissue evidence="2">Leaf</tissue>
    </source>
</reference>
<organism evidence="2 3">
    <name type="scientific">Trifolium medium</name>
    <dbReference type="NCBI Taxonomy" id="97028"/>
    <lineage>
        <taxon>Eukaryota</taxon>
        <taxon>Viridiplantae</taxon>
        <taxon>Streptophyta</taxon>
        <taxon>Embryophyta</taxon>
        <taxon>Tracheophyta</taxon>
        <taxon>Spermatophyta</taxon>
        <taxon>Magnoliopsida</taxon>
        <taxon>eudicotyledons</taxon>
        <taxon>Gunneridae</taxon>
        <taxon>Pentapetalae</taxon>
        <taxon>rosids</taxon>
        <taxon>fabids</taxon>
        <taxon>Fabales</taxon>
        <taxon>Fabaceae</taxon>
        <taxon>Papilionoideae</taxon>
        <taxon>50 kb inversion clade</taxon>
        <taxon>NPAAA clade</taxon>
        <taxon>Hologalegina</taxon>
        <taxon>IRL clade</taxon>
        <taxon>Trifolieae</taxon>
        <taxon>Trifolium</taxon>
    </lineage>
</organism>
<protein>
    <submittedName>
        <fullName evidence="2">Uncharacterized protein</fullName>
    </submittedName>
</protein>
<name>A0A392TKS5_9FABA</name>
<dbReference type="AlphaFoldDB" id="A0A392TKS5"/>
<feature type="compositionally biased region" description="Polar residues" evidence="1">
    <location>
        <begin position="1"/>
        <end position="14"/>
    </location>
</feature>
<evidence type="ECO:0000313" key="2">
    <source>
        <dbReference type="EMBL" id="MCI61743.1"/>
    </source>
</evidence>
<keyword evidence="3" id="KW-1185">Reference proteome</keyword>